<dbReference type="PANTHER" id="PTHR34235:SF4">
    <property type="entry name" value="SLR0291 PROTEIN"/>
    <property type="match status" value="1"/>
</dbReference>
<dbReference type="HOGENOM" id="CLU_3011735_0_0_6"/>
<organism evidence="1 2">
    <name type="scientific">Candidatus Regiella insecticola LSR1</name>
    <dbReference type="NCBI Taxonomy" id="663321"/>
    <lineage>
        <taxon>Bacteria</taxon>
        <taxon>Pseudomonadati</taxon>
        <taxon>Pseudomonadota</taxon>
        <taxon>Gammaproteobacteria</taxon>
        <taxon>Enterobacterales</taxon>
        <taxon>Enterobacteriaceae</taxon>
        <taxon>aphid secondary symbionts</taxon>
        <taxon>Candidatus Regiella</taxon>
    </lineage>
</organism>
<dbReference type="EMBL" id="GL379611">
    <property type="protein sequence ID" value="EFL91524.1"/>
    <property type="molecule type" value="Genomic_DNA"/>
</dbReference>
<sequence length="66" mass="7721">MEKRRKMVRRLAKSPSLQNELNALMTDAYGDAILSAARETDLNEEIFPKQCPWSFEQTINNEFFPE</sequence>
<dbReference type="InterPro" id="IPR002636">
    <property type="entry name" value="DUF29"/>
</dbReference>
<dbReference type="Gene3D" id="1.20.1220.20">
    <property type="entry name" value="Uncharcterised protein PF01724"/>
    <property type="match status" value="1"/>
</dbReference>
<evidence type="ECO:0000313" key="2">
    <source>
        <dbReference type="Proteomes" id="UP000005726"/>
    </source>
</evidence>
<gene>
    <name evidence="1" type="ORF">REG_1527</name>
</gene>
<protein>
    <recommendedName>
        <fullName evidence="3">DUF29 domain-containing protein</fullName>
    </recommendedName>
</protein>
<evidence type="ECO:0008006" key="3">
    <source>
        <dbReference type="Google" id="ProtNLM"/>
    </source>
</evidence>
<dbReference type="STRING" id="663321.REG_1527"/>
<dbReference type="AlphaFoldDB" id="E0WTZ6"/>
<dbReference type="Pfam" id="PF01724">
    <property type="entry name" value="DUF29"/>
    <property type="match status" value="1"/>
</dbReference>
<accession>E0WTZ6</accession>
<reference evidence="1" key="1">
    <citation type="journal article" date="2009" name="Environ. Microbiol.">
        <title>Dynamics of genome evolution in facultative symbionts of aphids.</title>
        <authorList>
            <person name="Degnan P.H."/>
            <person name="Leonardo T.E."/>
            <person name="Cass B.N."/>
            <person name="Hurwitz B."/>
            <person name="Stern D."/>
            <person name="Gibbs R.A."/>
            <person name="Richards S."/>
            <person name="Moran N.A."/>
        </authorList>
    </citation>
    <scope>NUCLEOTIDE SEQUENCE [LARGE SCALE GENOMIC DNA]</scope>
    <source>
        <strain evidence="1">LSR1</strain>
    </source>
</reference>
<evidence type="ECO:0000313" key="1">
    <source>
        <dbReference type="EMBL" id="EFL91524.1"/>
    </source>
</evidence>
<dbReference type="Proteomes" id="UP000005726">
    <property type="component" value="Unassembled WGS sequence"/>
</dbReference>
<dbReference type="PANTHER" id="PTHR34235">
    <property type="entry name" value="SLR1203 PROTEIN-RELATED"/>
    <property type="match status" value="1"/>
</dbReference>
<keyword evidence="2" id="KW-1185">Reference proteome</keyword>
<name>E0WTZ6_9ENTR</name>
<proteinExistence type="predicted"/>